<reference evidence="6 7" key="1">
    <citation type="submission" date="2014-11" db="EMBL/GenBank/DDBJ databases">
        <title>Genome sequencing of Pantoea rodasii ND03.</title>
        <authorList>
            <person name="Muhamad Yunos N.Y."/>
            <person name="Chan K.-G."/>
        </authorList>
    </citation>
    <scope>NUCLEOTIDE SEQUENCE [LARGE SCALE GENOMIC DNA]</scope>
    <source>
        <strain evidence="6 7">ND03</strain>
    </source>
</reference>
<dbReference type="GO" id="GO:0046872">
    <property type="term" value="F:metal ion binding"/>
    <property type="evidence" value="ECO:0007669"/>
    <property type="project" value="InterPro"/>
</dbReference>
<evidence type="ECO:0000259" key="5">
    <source>
        <dbReference type="PROSITE" id="PS50975"/>
    </source>
</evidence>
<dbReference type="GO" id="GO:0016874">
    <property type="term" value="F:ligase activity"/>
    <property type="evidence" value="ECO:0007669"/>
    <property type="project" value="UniProtKB-KW"/>
</dbReference>
<dbReference type="Gene3D" id="3.30.470.20">
    <property type="entry name" value="ATP-grasp fold, B domain"/>
    <property type="match status" value="1"/>
</dbReference>
<dbReference type="InterPro" id="IPR011761">
    <property type="entry name" value="ATP-grasp"/>
</dbReference>
<gene>
    <name evidence="6" type="ORF">QU24_13790</name>
</gene>
<dbReference type="RefSeq" id="WP_039332046.1">
    <property type="nucleotide sequence ID" value="NZ_JTJJ01000047.1"/>
</dbReference>
<dbReference type="AlphaFoldDB" id="A0A0B1R773"/>
<accession>A0A0B1R773</accession>
<evidence type="ECO:0000256" key="2">
    <source>
        <dbReference type="ARBA" id="ARBA00022741"/>
    </source>
</evidence>
<evidence type="ECO:0000256" key="3">
    <source>
        <dbReference type="ARBA" id="ARBA00022840"/>
    </source>
</evidence>
<dbReference type="PROSITE" id="PS50975">
    <property type="entry name" value="ATP_GRASP"/>
    <property type="match status" value="1"/>
</dbReference>
<comment type="caution">
    <text evidence="6">The sequence shown here is derived from an EMBL/GenBank/DDBJ whole genome shotgun (WGS) entry which is preliminary data.</text>
</comment>
<keyword evidence="1" id="KW-0436">Ligase</keyword>
<name>A0A0B1R773_9GAMM</name>
<dbReference type="EMBL" id="JTJJ01000047">
    <property type="protein sequence ID" value="KHJ67511.1"/>
    <property type="molecule type" value="Genomic_DNA"/>
</dbReference>
<dbReference type="PANTHER" id="PTHR43585:SF2">
    <property type="entry name" value="ATP-GRASP ENZYME FSQD"/>
    <property type="match status" value="1"/>
</dbReference>
<dbReference type="InterPro" id="IPR052032">
    <property type="entry name" value="ATP-dep_AA_Ligase"/>
</dbReference>
<feature type="domain" description="ATP-grasp" evidence="5">
    <location>
        <begin position="118"/>
        <end position="319"/>
    </location>
</feature>
<dbReference type="Proteomes" id="UP000030853">
    <property type="component" value="Unassembled WGS sequence"/>
</dbReference>
<organism evidence="6 7">
    <name type="scientific">Pantoea rodasii</name>
    <dbReference type="NCBI Taxonomy" id="1076549"/>
    <lineage>
        <taxon>Bacteria</taxon>
        <taxon>Pseudomonadati</taxon>
        <taxon>Pseudomonadota</taxon>
        <taxon>Gammaproteobacteria</taxon>
        <taxon>Enterobacterales</taxon>
        <taxon>Erwiniaceae</taxon>
        <taxon>Pantoea</taxon>
    </lineage>
</organism>
<evidence type="ECO:0000313" key="6">
    <source>
        <dbReference type="EMBL" id="KHJ67511.1"/>
    </source>
</evidence>
<protein>
    <submittedName>
        <fullName evidence="6">Arginase</fullName>
    </submittedName>
</protein>
<evidence type="ECO:0000256" key="1">
    <source>
        <dbReference type="ARBA" id="ARBA00022598"/>
    </source>
</evidence>
<evidence type="ECO:0000256" key="4">
    <source>
        <dbReference type="PROSITE-ProRule" id="PRU00409"/>
    </source>
</evidence>
<dbReference type="InterPro" id="IPR003806">
    <property type="entry name" value="ATP-grasp_PylC-type"/>
</dbReference>
<dbReference type="SUPFAM" id="SSF56059">
    <property type="entry name" value="Glutathione synthetase ATP-binding domain-like"/>
    <property type="match status" value="1"/>
</dbReference>
<keyword evidence="2 4" id="KW-0547">Nucleotide-binding</keyword>
<proteinExistence type="predicted"/>
<dbReference type="Pfam" id="PF02655">
    <property type="entry name" value="ATP-grasp_3"/>
    <property type="match status" value="1"/>
</dbReference>
<evidence type="ECO:0000313" key="7">
    <source>
        <dbReference type="Proteomes" id="UP000030853"/>
    </source>
</evidence>
<dbReference type="PANTHER" id="PTHR43585">
    <property type="entry name" value="FUMIPYRROLE BIOSYNTHESIS PROTEIN C"/>
    <property type="match status" value="1"/>
</dbReference>
<sequence>MRKIFLQIGATRDGQNPYCAVAKREGYFTVLAEMGDFVDYQSLSLQLPFDLIVRLDRPENPWDVLQACLRAGLLEHPQVVLAGFEAYNASAGRVRELLAGPDAGPCFIPPDKYAQRMALRKAWPRFPQPEFRFFASPLSIRDARDALLYPCVIKPVDGGGGLGIWLVEEPSQLDAAVAKLVETMNYGGRGFSGFIVESWLAGDEYSLQGVVDNGHAVALTCCQKVIEHQIDEEGSISFYESGHVAMAAQQLPAAFVSLMSFCCETFGYRQGAFHIDFIMVNGEPHFLEMGFRLSGMGVVNLVEEVTGINWAEVAFQIEAGRGLPALHFPPQPQAIGRLRLRQRLQHDAAERWIAQHQRGQLLPPLNLPVLEVSSRSSLYADLTRHAGILATFRLAASSRDEVLAVFNHILAVPTLATRRDLLCAE</sequence>
<keyword evidence="3 4" id="KW-0067">ATP-binding</keyword>
<dbReference type="GO" id="GO:0005524">
    <property type="term" value="F:ATP binding"/>
    <property type="evidence" value="ECO:0007669"/>
    <property type="project" value="UniProtKB-UniRule"/>
</dbReference>